<dbReference type="GO" id="GO:0016020">
    <property type="term" value="C:membrane"/>
    <property type="evidence" value="ECO:0007669"/>
    <property type="project" value="UniProtKB-SubCell"/>
</dbReference>
<evidence type="ECO:0000256" key="3">
    <source>
        <dbReference type="ARBA" id="ARBA00022692"/>
    </source>
</evidence>
<dbReference type="OrthoDB" id="5296287at2759"/>
<feature type="transmembrane region" description="Helical" evidence="7">
    <location>
        <begin position="216"/>
        <end position="235"/>
    </location>
</feature>
<evidence type="ECO:0000259" key="8">
    <source>
        <dbReference type="PROSITE" id="PS50850"/>
    </source>
</evidence>
<feature type="region of interest" description="Disordered" evidence="6">
    <location>
        <begin position="1"/>
        <end position="78"/>
    </location>
</feature>
<feature type="transmembrane region" description="Helical" evidence="7">
    <location>
        <begin position="402"/>
        <end position="421"/>
    </location>
</feature>
<comment type="similarity">
    <text evidence="2">Belongs to the major facilitator superfamily.</text>
</comment>
<proteinExistence type="inferred from homology"/>
<feature type="transmembrane region" description="Helical" evidence="7">
    <location>
        <begin position="359"/>
        <end position="381"/>
    </location>
</feature>
<dbReference type="RefSeq" id="XP_008719609.1">
    <property type="nucleotide sequence ID" value="XM_008721387.1"/>
</dbReference>
<comment type="subcellular location">
    <subcellularLocation>
        <location evidence="1">Membrane</location>
        <topology evidence="1">Multi-pass membrane protein</topology>
    </subcellularLocation>
</comment>
<keyword evidence="5 7" id="KW-0472">Membrane</keyword>
<feature type="transmembrane region" description="Helical" evidence="7">
    <location>
        <begin position="427"/>
        <end position="448"/>
    </location>
</feature>
<reference evidence="9 10" key="1">
    <citation type="submission" date="2013-03" db="EMBL/GenBank/DDBJ databases">
        <title>The Genome Sequence of Phialophora europaea CBS 101466.</title>
        <authorList>
            <consortium name="The Broad Institute Genomics Platform"/>
            <person name="Cuomo C."/>
            <person name="de Hoog S."/>
            <person name="Gorbushina A."/>
            <person name="Walker B."/>
            <person name="Young S.K."/>
            <person name="Zeng Q."/>
            <person name="Gargeya S."/>
            <person name="Fitzgerald M."/>
            <person name="Haas B."/>
            <person name="Abouelleil A."/>
            <person name="Allen A.W."/>
            <person name="Alvarado L."/>
            <person name="Arachchi H.M."/>
            <person name="Berlin A.M."/>
            <person name="Chapman S.B."/>
            <person name="Gainer-Dewar J."/>
            <person name="Goldberg J."/>
            <person name="Griggs A."/>
            <person name="Gujja S."/>
            <person name="Hansen M."/>
            <person name="Howarth C."/>
            <person name="Imamovic A."/>
            <person name="Ireland A."/>
            <person name="Larimer J."/>
            <person name="McCowan C."/>
            <person name="Murphy C."/>
            <person name="Pearson M."/>
            <person name="Poon T.W."/>
            <person name="Priest M."/>
            <person name="Roberts A."/>
            <person name="Saif S."/>
            <person name="Shea T."/>
            <person name="Sisk P."/>
            <person name="Sykes S."/>
            <person name="Wortman J."/>
            <person name="Nusbaum C."/>
            <person name="Birren B."/>
        </authorList>
    </citation>
    <scope>NUCLEOTIDE SEQUENCE [LARGE SCALE GENOMIC DNA]</scope>
    <source>
        <strain evidence="9 10">CBS 101466</strain>
    </source>
</reference>
<evidence type="ECO:0000256" key="5">
    <source>
        <dbReference type="ARBA" id="ARBA00023136"/>
    </source>
</evidence>
<sequence>MESEQRASALPEEKAPLSSTSNTPSSRLSTSNTHDDHPSENKDAEVGIKPTLTEADKEAAAQPDPDPNVVTWDGLDDPNRPQNWTARKKWFNMSIVSAICFLTPLASSMVAPGIPLIMRDFNLSNETIGSFIVSIYVLGYAVGPLFIAPLSEVYGRLPVYHTCNFFFFIWTLACALAPNVGGLLAFRLLAGLAGSCPITIGGGSIADLFSQSERGAAMALFALGPLFGPVIGPVAGGYLSQAAGWRWVFWVLTIAGGVATVSALLLMRETFEPVLLERRTRKLRKETGNPDLRSKLDSGITKKEFFIRAIVRPTKMLIFSPTILIFSIYMAIVYGYLYLLFTTLTLVFESQYHFDQGSIGLTFLGIGVGSLLGLGIFGSLSDKLMKRLTAKHGGEMKPEYRLPPLIPASCFIPIGLFWYGWSAEKKVHWIMPIIGTGWVGLGLIAMFMSIQTYFVDCFTVYAASAIAANTVLRSLMGAFLPLAGPKMYRTLGLGWGNSLLGFVALSMVPVTFIFYWKGEYIRKHPRFQVKL</sequence>
<dbReference type="InterPro" id="IPR036259">
    <property type="entry name" value="MFS_trans_sf"/>
</dbReference>
<dbReference type="STRING" id="1220924.W2RRS9"/>
<keyword evidence="10" id="KW-1185">Reference proteome</keyword>
<evidence type="ECO:0000313" key="10">
    <source>
        <dbReference type="Proteomes" id="UP000030752"/>
    </source>
</evidence>
<dbReference type="PROSITE" id="PS50850">
    <property type="entry name" value="MFS"/>
    <property type="match status" value="1"/>
</dbReference>
<evidence type="ECO:0000256" key="6">
    <source>
        <dbReference type="SAM" id="MobiDB-lite"/>
    </source>
</evidence>
<dbReference type="EMBL" id="KB822722">
    <property type="protein sequence ID" value="ETN39020.1"/>
    <property type="molecule type" value="Genomic_DNA"/>
</dbReference>
<dbReference type="Pfam" id="PF07690">
    <property type="entry name" value="MFS_1"/>
    <property type="match status" value="1"/>
</dbReference>
<dbReference type="Gene3D" id="1.20.1250.20">
    <property type="entry name" value="MFS general substrate transporter like domains"/>
    <property type="match status" value="1"/>
</dbReference>
<feature type="transmembrane region" description="Helical" evidence="7">
    <location>
        <begin position="128"/>
        <end position="147"/>
    </location>
</feature>
<feature type="transmembrane region" description="Helical" evidence="7">
    <location>
        <begin position="460"/>
        <end position="483"/>
    </location>
</feature>
<dbReference type="SUPFAM" id="SSF103473">
    <property type="entry name" value="MFS general substrate transporter"/>
    <property type="match status" value="1"/>
</dbReference>
<accession>W2RRS9</accession>
<feature type="transmembrane region" description="Helical" evidence="7">
    <location>
        <begin position="159"/>
        <end position="178"/>
    </location>
</feature>
<feature type="transmembrane region" description="Helical" evidence="7">
    <location>
        <begin position="247"/>
        <end position="267"/>
    </location>
</feature>
<dbReference type="GeneID" id="19974401"/>
<evidence type="ECO:0000256" key="2">
    <source>
        <dbReference type="ARBA" id="ARBA00008335"/>
    </source>
</evidence>
<dbReference type="GO" id="GO:0022857">
    <property type="term" value="F:transmembrane transporter activity"/>
    <property type="evidence" value="ECO:0007669"/>
    <property type="project" value="InterPro"/>
</dbReference>
<dbReference type="VEuPathDB" id="FungiDB:HMPREF1541_07062"/>
<feature type="compositionally biased region" description="Basic and acidic residues" evidence="6">
    <location>
        <begin position="33"/>
        <end position="46"/>
    </location>
</feature>
<evidence type="ECO:0000256" key="7">
    <source>
        <dbReference type="SAM" id="Phobius"/>
    </source>
</evidence>
<dbReference type="InterPro" id="IPR011701">
    <property type="entry name" value="MFS"/>
</dbReference>
<dbReference type="HOGENOM" id="CLU_008455_1_1_1"/>
<dbReference type="PANTHER" id="PTHR23502">
    <property type="entry name" value="MAJOR FACILITATOR SUPERFAMILY"/>
    <property type="match status" value="1"/>
</dbReference>
<feature type="domain" description="Major facilitator superfamily (MFS) profile" evidence="8">
    <location>
        <begin position="92"/>
        <end position="521"/>
    </location>
</feature>
<feature type="transmembrane region" description="Helical" evidence="7">
    <location>
        <begin position="90"/>
        <end position="116"/>
    </location>
</feature>
<dbReference type="PANTHER" id="PTHR23502:SF68">
    <property type="entry name" value="MULTIDRUG TRANSPORTER, PUTATIVE (AFU_ORTHOLOGUE AFUA_3G01120)-RELATED"/>
    <property type="match status" value="1"/>
</dbReference>
<gene>
    <name evidence="9" type="ORF">HMPREF1541_07062</name>
</gene>
<dbReference type="FunFam" id="1.20.1250.20:FF:000011">
    <property type="entry name" value="MFS multidrug transporter, putative"/>
    <property type="match status" value="1"/>
</dbReference>
<evidence type="ECO:0000256" key="4">
    <source>
        <dbReference type="ARBA" id="ARBA00022989"/>
    </source>
</evidence>
<dbReference type="AlphaFoldDB" id="W2RRS9"/>
<protein>
    <recommendedName>
        <fullName evidence="8">Major facilitator superfamily (MFS) profile domain-containing protein</fullName>
    </recommendedName>
</protein>
<dbReference type="InParanoid" id="W2RRS9"/>
<name>W2RRS9_CYPE1</name>
<feature type="transmembrane region" description="Helical" evidence="7">
    <location>
        <begin position="316"/>
        <end position="339"/>
    </location>
</feature>
<dbReference type="CDD" id="cd17323">
    <property type="entry name" value="MFS_Tpo1_MDR_like"/>
    <property type="match status" value="1"/>
</dbReference>
<feature type="transmembrane region" description="Helical" evidence="7">
    <location>
        <begin position="495"/>
        <end position="516"/>
    </location>
</feature>
<organism evidence="9 10">
    <name type="scientific">Cyphellophora europaea (strain CBS 101466)</name>
    <name type="common">Phialophora europaea</name>
    <dbReference type="NCBI Taxonomy" id="1220924"/>
    <lineage>
        <taxon>Eukaryota</taxon>
        <taxon>Fungi</taxon>
        <taxon>Dikarya</taxon>
        <taxon>Ascomycota</taxon>
        <taxon>Pezizomycotina</taxon>
        <taxon>Eurotiomycetes</taxon>
        <taxon>Chaetothyriomycetidae</taxon>
        <taxon>Chaetothyriales</taxon>
        <taxon>Cyphellophoraceae</taxon>
        <taxon>Cyphellophora</taxon>
    </lineage>
</organism>
<dbReference type="InterPro" id="IPR020846">
    <property type="entry name" value="MFS_dom"/>
</dbReference>
<dbReference type="Proteomes" id="UP000030752">
    <property type="component" value="Unassembled WGS sequence"/>
</dbReference>
<keyword evidence="4 7" id="KW-1133">Transmembrane helix</keyword>
<keyword evidence="3 7" id="KW-0812">Transmembrane</keyword>
<dbReference type="eggNOG" id="KOG0255">
    <property type="taxonomic scope" value="Eukaryota"/>
</dbReference>
<evidence type="ECO:0000313" key="9">
    <source>
        <dbReference type="EMBL" id="ETN39020.1"/>
    </source>
</evidence>
<feature type="compositionally biased region" description="Low complexity" evidence="6">
    <location>
        <begin position="16"/>
        <end position="32"/>
    </location>
</feature>
<feature type="transmembrane region" description="Helical" evidence="7">
    <location>
        <begin position="184"/>
        <end position="209"/>
    </location>
</feature>
<evidence type="ECO:0000256" key="1">
    <source>
        <dbReference type="ARBA" id="ARBA00004141"/>
    </source>
</evidence>